<sequence length="83" mass="9189">MGFEDKSLSSNQAWIIAQADNELALPMLLLRLDLGKLRPRSSSTPFGFSSACPLKRLAAVVDVPAKLERRWHADHLRSLSLSS</sequence>
<dbReference type="EMBL" id="KK198755">
    <property type="protein sequence ID" value="KCW82066.1"/>
    <property type="molecule type" value="Genomic_DNA"/>
</dbReference>
<organism evidence="1">
    <name type="scientific">Eucalyptus grandis</name>
    <name type="common">Flooded gum</name>
    <dbReference type="NCBI Taxonomy" id="71139"/>
    <lineage>
        <taxon>Eukaryota</taxon>
        <taxon>Viridiplantae</taxon>
        <taxon>Streptophyta</taxon>
        <taxon>Embryophyta</taxon>
        <taxon>Tracheophyta</taxon>
        <taxon>Spermatophyta</taxon>
        <taxon>Magnoliopsida</taxon>
        <taxon>eudicotyledons</taxon>
        <taxon>Gunneridae</taxon>
        <taxon>Pentapetalae</taxon>
        <taxon>rosids</taxon>
        <taxon>malvids</taxon>
        <taxon>Myrtales</taxon>
        <taxon>Myrtaceae</taxon>
        <taxon>Myrtoideae</taxon>
        <taxon>Eucalypteae</taxon>
        <taxon>Eucalyptus</taxon>
    </lineage>
</organism>
<name>A0A059CV71_EUCGR</name>
<dbReference type="InParanoid" id="A0A059CV71"/>
<accession>A0A059CV71</accession>
<dbReference type="AlphaFoldDB" id="A0A059CV71"/>
<protein>
    <submittedName>
        <fullName evidence="1">Uncharacterized protein</fullName>
    </submittedName>
</protein>
<evidence type="ECO:0000313" key="1">
    <source>
        <dbReference type="EMBL" id="KCW82066.1"/>
    </source>
</evidence>
<dbReference type="Gramene" id="KCW82066">
    <property type="protein sequence ID" value="KCW82066"/>
    <property type="gene ID" value="EUGRSUZ_C03436"/>
</dbReference>
<gene>
    <name evidence="1" type="ORF">EUGRSUZ_C03436</name>
</gene>
<proteinExistence type="predicted"/>
<reference evidence="1" key="1">
    <citation type="submission" date="2013-07" db="EMBL/GenBank/DDBJ databases">
        <title>The genome of Eucalyptus grandis.</title>
        <authorList>
            <person name="Schmutz J."/>
            <person name="Hayes R."/>
            <person name="Myburg A."/>
            <person name="Tuskan G."/>
            <person name="Grattapaglia D."/>
            <person name="Rokhsar D.S."/>
        </authorList>
    </citation>
    <scope>NUCLEOTIDE SEQUENCE</scope>
    <source>
        <tissue evidence="1">Leaf extractions</tissue>
    </source>
</reference>